<dbReference type="STRING" id="247279.NIES1031_01610"/>
<sequence length="440" mass="49470">MEYSLADFKNYTKNHLLCENSDRLPQLIEEISSQIQFLQQNSKVLLAEREPVRFLASFIAAYTAGYPIFLCNPDWGNYEWQQVFDLVQPDIILASHLEMPATVTTNTNDPLPIPNSIMIPTGGSSGKIKFAIHNWETLAASVTGFRKYFQLEQVHSYCILPLYHVSGFMQFMRSFISGGDLVIQNFQQMEQAIYPNLQRFFISLVPTQLQRILQSSLSDRLAEFQTVLLGGAPAWSELLTQARTQNIRLALTYGMTETAAQIATLKPEEFLQGKTNCGKVLPHAQVTICNQQGNIKIQAESLALGYYPHIFTQPELTLDDLGYFDNQGYLNIIGRSSDKIITGGENVYPVEVETAIRDTQMVTDICVIGIPDPHWGQAVTAIYVPKSNTSATTLQTTLKAKLSKFKIPKHWISLTTLPRNSQGKINRQSLQQLALTLLQK</sequence>
<dbReference type="Gene3D" id="3.40.50.12780">
    <property type="entry name" value="N-terminal domain of ligase-like"/>
    <property type="match status" value="1"/>
</dbReference>
<feature type="domain" description="AMP-binding enzyme C-terminal" evidence="4">
    <location>
        <begin position="351"/>
        <end position="424"/>
    </location>
</feature>
<dbReference type="PANTHER" id="PTHR43201:SF5">
    <property type="entry name" value="MEDIUM-CHAIN ACYL-COA LIGASE ACSF2, MITOCHONDRIAL"/>
    <property type="match status" value="1"/>
</dbReference>
<evidence type="ECO:0000313" key="5">
    <source>
        <dbReference type="EMBL" id="OKH29304.1"/>
    </source>
</evidence>
<dbReference type="Gene3D" id="3.30.300.30">
    <property type="match status" value="1"/>
</dbReference>
<dbReference type="Pfam" id="PF13193">
    <property type="entry name" value="AMP-binding_C"/>
    <property type="match status" value="1"/>
</dbReference>
<evidence type="ECO:0000259" key="4">
    <source>
        <dbReference type="Pfam" id="PF13193"/>
    </source>
</evidence>
<dbReference type="InterPro" id="IPR025110">
    <property type="entry name" value="AMP-bd_C"/>
</dbReference>
<evidence type="ECO:0000313" key="6">
    <source>
        <dbReference type="Proteomes" id="UP000185984"/>
    </source>
</evidence>
<dbReference type="Proteomes" id="UP000185984">
    <property type="component" value="Unassembled WGS sequence"/>
</dbReference>
<evidence type="ECO:0000256" key="1">
    <source>
        <dbReference type="ARBA" id="ARBA00006432"/>
    </source>
</evidence>
<proteinExistence type="inferred from homology"/>
<dbReference type="SUPFAM" id="SSF56801">
    <property type="entry name" value="Acetyl-CoA synthetase-like"/>
    <property type="match status" value="1"/>
</dbReference>
<dbReference type="AlphaFoldDB" id="A0A1U7I095"/>
<dbReference type="GO" id="GO:0006631">
    <property type="term" value="P:fatty acid metabolic process"/>
    <property type="evidence" value="ECO:0007669"/>
    <property type="project" value="TreeGrafter"/>
</dbReference>
<gene>
    <name evidence="5" type="ORF">NIES1031_01610</name>
</gene>
<dbReference type="InterPro" id="IPR042099">
    <property type="entry name" value="ANL_N_sf"/>
</dbReference>
<comment type="similarity">
    <text evidence="1">Belongs to the ATP-dependent AMP-binding enzyme family.</text>
</comment>
<dbReference type="Pfam" id="PF00501">
    <property type="entry name" value="AMP-binding"/>
    <property type="match status" value="1"/>
</dbReference>
<dbReference type="GO" id="GO:0031956">
    <property type="term" value="F:medium-chain fatty acid-CoA ligase activity"/>
    <property type="evidence" value="ECO:0007669"/>
    <property type="project" value="TreeGrafter"/>
</dbReference>
<dbReference type="InterPro" id="IPR045851">
    <property type="entry name" value="AMP-bd_C_sf"/>
</dbReference>
<evidence type="ECO:0000259" key="3">
    <source>
        <dbReference type="Pfam" id="PF00501"/>
    </source>
</evidence>
<protein>
    <submittedName>
        <fullName evidence="5">2-succinylbenzoate-CoA ligase</fullName>
    </submittedName>
</protein>
<dbReference type="InterPro" id="IPR000873">
    <property type="entry name" value="AMP-dep_synth/lig_dom"/>
</dbReference>
<accession>A0A1U7I095</accession>
<keyword evidence="6" id="KW-1185">Reference proteome</keyword>
<organism evidence="5 6">
    <name type="scientific">Chroogloeocystis siderophila 5.2 s.c.1</name>
    <dbReference type="NCBI Taxonomy" id="247279"/>
    <lineage>
        <taxon>Bacteria</taxon>
        <taxon>Bacillati</taxon>
        <taxon>Cyanobacteriota</taxon>
        <taxon>Cyanophyceae</taxon>
        <taxon>Oscillatoriophycideae</taxon>
        <taxon>Chroococcales</taxon>
        <taxon>Chroococcaceae</taxon>
        <taxon>Chroogloeocystis</taxon>
    </lineage>
</organism>
<evidence type="ECO:0000256" key="2">
    <source>
        <dbReference type="ARBA" id="ARBA00022598"/>
    </source>
</evidence>
<dbReference type="PANTHER" id="PTHR43201">
    <property type="entry name" value="ACYL-COA SYNTHETASE"/>
    <property type="match status" value="1"/>
</dbReference>
<reference evidence="5 6" key="1">
    <citation type="submission" date="2016-11" db="EMBL/GenBank/DDBJ databases">
        <title>Draft Genome Sequences of Nine Cyanobacterial Strains from Diverse Habitats.</title>
        <authorList>
            <person name="Zhu T."/>
            <person name="Hou S."/>
            <person name="Lu X."/>
            <person name="Hess W.R."/>
        </authorList>
    </citation>
    <scope>NUCLEOTIDE SEQUENCE [LARGE SCALE GENOMIC DNA]</scope>
    <source>
        <strain evidence="5 6">5.2 s.c.1</strain>
    </source>
</reference>
<comment type="caution">
    <text evidence="5">The sequence shown here is derived from an EMBL/GenBank/DDBJ whole genome shotgun (WGS) entry which is preliminary data.</text>
</comment>
<keyword evidence="2 5" id="KW-0436">Ligase</keyword>
<dbReference type="CDD" id="cd17630">
    <property type="entry name" value="OSB_MenE-like"/>
    <property type="match status" value="1"/>
</dbReference>
<name>A0A1U7I095_9CHRO</name>
<feature type="domain" description="AMP-dependent synthetase/ligase" evidence="3">
    <location>
        <begin position="117"/>
        <end position="307"/>
    </location>
</feature>
<dbReference type="EMBL" id="MRCC01000001">
    <property type="protein sequence ID" value="OKH29304.1"/>
    <property type="molecule type" value="Genomic_DNA"/>
</dbReference>